<accession>A0A940SQD4</accession>
<evidence type="ECO:0000313" key="8">
    <source>
        <dbReference type="EMBL" id="MBP1039597.1"/>
    </source>
</evidence>
<feature type="transmembrane region" description="Helical" evidence="6">
    <location>
        <begin position="84"/>
        <end position="104"/>
    </location>
</feature>
<protein>
    <submittedName>
        <fullName evidence="8">ABC transporter permease</fullName>
    </submittedName>
</protein>
<dbReference type="EMBL" id="JAEEGA010000001">
    <property type="protein sequence ID" value="MBP1039597.1"/>
    <property type="molecule type" value="Genomic_DNA"/>
</dbReference>
<dbReference type="Pfam" id="PF00528">
    <property type="entry name" value="BPD_transp_1"/>
    <property type="match status" value="1"/>
</dbReference>
<dbReference type="AlphaFoldDB" id="A0A940SQD4"/>
<comment type="similarity">
    <text evidence="6">Belongs to the binding-protein-dependent transport system permease family.</text>
</comment>
<name>A0A940SQD4_9ENTE</name>
<dbReference type="InterPro" id="IPR051204">
    <property type="entry name" value="ABC_transp_perm/SBD"/>
</dbReference>
<dbReference type="Gene3D" id="1.10.3720.10">
    <property type="entry name" value="MetI-like"/>
    <property type="match status" value="1"/>
</dbReference>
<evidence type="ECO:0000259" key="7">
    <source>
        <dbReference type="PROSITE" id="PS50928"/>
    </source>
</evidence>
<comment type="caution">
    <text evidence="8">The sequence shown here is derived from an EMBL/GenBank/DDBJ whole genome shotgun (WGS) entry which is preliminary data.</text>
</comment>
<dbReference type="InterPro" id="IPR000515">
    <property type="entry name" value="MetI-like"/>
</dbReference>
<dbReference type="SUPFAM" id="SSF161098">
    <property type="entry name" value="MetI-like"/>
    <property type="match status" value="1"/>
</dbReference>
<dbReference type="PROSITE" id="PS50928">
    <property type="entry name" value="ABC_TM1"/>
    <property type="match status" value="1"/>
</dbReference>
<dbReference type="Proteomes" id="UP000674938">
    <property type="component" value="Unassembled WGS sequence"/>
</dbReference>
<sequence length="210" mass="22975">MREVSQFWQQYGSEILLKLWEHLYISFSAIILGVIVAIPLGALLTRLKKGAETLINVVGFLQTIPSLALLSLMIPIFGIGKGSAIAALFLYSLLPIVRNTYVGIQGVDPTYLDAAKGMGMSKWHRLLKVELPLSFSVILSGVKQSAVYVISWTTLAAYIGAGGLGDFIFNGLTLYRLDLILMGIIPITLLALLTDGVLRYVENRYVEGGR</sequence>
<proteinExistence type="inferred from homology"/>
<dbReference type="PANTHER" id="PTHR30177:SF28">
    <property type="entry name" value="CHOLINE TRANSPORT SYSTEM PERMEASE PROTEIN OPUBB"/>
    <property type="match status" value="1"/>
</dbReference>
<dbReference type="PANTHER" id="PTHR30177">
    <property type="entry name" value="GLYCINE BETAINE/L-PROLINE TRANSPORT SYSTEM PERMEASE PROTEIN PROW"/>
    <property type="match status" value="1"/>
</dbReference>
<dbReference type="GO" id="GO:0005886">
    <property type="term" value="C:plasma membrane"/>
    <property type="evidence" value="ECO:0007669"/>
    <property type="project" value="UniProtKB-SubCell"/>
</dbReference>
<evidence type="ECO:0000256" key="4">
    <source>
        <dbReference type="ARBA" id="ARBA00022989"/>
    </source>
</evidence>
<keyword evidence="3 6" id="KW-0812">Transmembrane</keyword>
<dbReference type="GO" id="GO:0055085">
    <property type="term" value="P:transmembrane transport"/>
    <property type="evidence" value="ECO:0007669"/>
    <property type="project" value="InterPro"/>
</dbReference>
<evidence type="ECO:0000256" key="5">
    <source>
        <dbReference type="ARBA" id="ARBA00023136"/>
    </source>
</evidence>
<dbReference type="CDD" id="cd06261">
    <property type="entry name" value="TM_PBP2"/>
    <property type="match status" value="1"/>
</dbReference>
<evidence type="ECO:0000313" key="9">
    <source>
        <dbReference type="Proteomes" id="UP000674938"/>
    </source>
</evidence>
<feature type="transmembrane region" description="Helical" evidence="6">
    <location>
        <begin position="148"/>
        <end position="172"/>
    </location>
</feature>
<feature type="transmembrane region" description="Helical" evidence="6">
    <location>
        <begin position="179"/>
        <end position="201"/>
    </location>
</feature>
<comment type="subcellular location">
    <subcellularLocation>
        <location evidence="6">Cell membrane</location>
        <topology evidence="6">Multi-pass membrane protein</topology>
    </subcellularLocation>
    <subcellularLocation>
        <location evidence="1">Membrane</location>
        <topology evidence="1">Multi-pass membrane protein</topology>
    </subcellularLocation>
</comment>
<gene>
    <name evidence="8" type="ORF">I6N95_01120</name>
</gene>
<feature type="transmembrane region" description="Helical" evidence="6">
    <location>
        <begin position="57"/>
        <end position="78"/>
    </location>
</feature>
<dbReference type="GO" id="GO:0031460">
    <property type="term" value="P:glycine betaine transport"/>
    <property type="evidence" value="ECO:0007669"/>
    <property type="project" value="TreeGrafter"/>
</dbReference>
<keyword evidence="9" id="KW-1185">Reference proteome</keyword>
<keyword evidence="5 6" id="KW-0472">Membrane</keyword>
<dbReference type="FunFam" id="1.10.3720.10:FF:000001">
    <property type="entry name" value="Glycine betaine ABC transporter, permease"/>
    <property type="match status" value="1"/>
</dbReference>
<keyword evidence="4 6" id="KW-1133">Transmembrane helix</keyword>
<evidence type="ECO:0000256" key="1">
    <source>
        <dbReference type="ARBA" id="ARBA00004141"/>
    </source>
</evidence>
<evidence type="ECO:0000256" key="3">
    <source>
        <dbReference type="ARBA" id="ARBA00022692"/>
    </source>
</evidence>
<keyword evidence="2 6" id="KW-0813">Transport</keyword>
<feature type="domain" description="ABC transmembrane type-1" evidence="7">
    <location>
        <begin position="19"/>
        <end position="198"/>
    </location>
</feature>
<feature type="transmembrane region" description="Helical" evidence="6">
    <location>
        <begin position="23"/>
        <end position="45"/>
    </location>
</feature>
<evidence type="ECO:0000256" key="2">
    <source>
        <dbReference type="ARBA" id="ARBA00022448"/>
    </source>
</evidence>
<dbReference type="InterPro" id="IPR035906">
    <property type="entry name" value="MetI-like_sf"/>
</dbReference>
<reference evidence="8" key="1">
    <citation type="submission" date="2020-12" db="EMBL/GenBank/DDBJ databases">
        <title>Vagococcus allomyrinae sp. nov. and Enterococcus lavae sp. nov., isolated from the larvae of Allomyrina dichotoma.</title>
        <authorList>
            <person name="Lee S.D."/>
        </authorList>
    </citation>
    <scope>NUCLEOTIDE SEQUENCE</scope>
    <source>
        <strain evidence="8">BWB3-3</strain>
    </source>
</reference>
<evidence type="ECO:0000256" key="6">
    <source>
        <dbReference type="RuleBase" id="RU363032"/>
    </source>
</evidence>
<organism evidence="8 9">
    <name type="scientific">Vagococcus allomyrinae</name>
    <dbReference type="NCBI Taxonomy" id="2794353"/>
    <lineage>
        <taxon>Bacteria</taxon>
        <taxon>Bacillati</taxon>
        <taxon>Bacillota</taxon>
        <taxon>Bacilli</taxon>
        <taxon>Lactobacillales</taxon>
        <taxon>Enterococcaceae</taxon>
        <taxon>Vagococcus</taxon>
    </lineage>
</organism>